<dbReference type="Pfam" id="PF13356">
    <property type="entry name" value="Arm-DNA-bind_3"/>
    <property type="match status" value="1"/>
</dbReference>
<keyword evidence="2" id="KW-0229">DNA integration</keyword>
<dbReference type="Gene3D" id="3.30.160.390">
    <property type="entry name" value="Integrase, DNA-binding domain"/>
    <property type="match status" value="1"/>
</dbReference>
<keyword evidence="3 5" id="KW-0238">DNA-binding</keyword>
<dbReference type="Proteomes" id="UP001562178">
    <property type="component" value="Unassembled WGS sequence"/>
</dbReference>
<comment type="similarity">
    <text evidence="1">Belongs to the 'phage' integrase family.</text>
</comment>
<protein>
    <submittedName>
        <fullName evidence="8">Tyrosine-type recombinase/integrase</fullName>
    </submittedName>
</protein>
<name>A0ABV4B3W2_9BURK</name>
<evidence type="ECO:0000256" key="1">
    <source>
        <dbReference type="ARBA" id="ARBA00008857"/>
    </source>
</evidence>
<dbReference type="InterPro" id="IPR002104">
    <property type="entry name" value="Integrase_catalytic"/>
</dbReference>
<dbReference type="PANTHER" id="PTHR30629">
    <property type="entry name" value="PROPHAGE INTEGRASE"/>
    <property type="match status" value="1"/>
</dbReference>
<evidence type="ECO:0000259" key="7">
    <source>
        <dbReference type="PROSITE" id="PS51900"/>
    </source>
</evidence>
<organism evidence="8 9">
    <name type="scientific">Comamonas sediminis</name>
    <dbReference type="NCBI Taxonomy" id="1783360"/>
    <lineage>
        <taxon>Bacteria</taxon>
        <taxon>Pseudomonadati</taxon>
        <taxon>Pseudomonadota</taxon>
        <taxon>Betaproteobacteria</taxon>
        <taxon>Burkholderiales</taxon>
        <taxon>Comamonadaceae</taxon>
        <taxon>Comamonas</taxon>
    </lineage>
</organism>
<evidence type="ECO:0000313" key="8">
    <source>
        <dbReference type="EMBL" id="MEY2251535.1"/>
    </source>
</evidence>
<reference evidence="8 9" key="1">
    <citation type="journal article" date="2016" name="Int. J. Syst. Evol. Microbiol.">
        <title>Description of Comamonas sediminis sp. nov., isolated from lagoon sediments.</title>
        <authorList>
            <person name="Subhash Y."/>
            <person name="Bang J.J."/>
            <person name="You T.H."/>
            <person name="Lee S.S."/>
        </authorList>
    </citation>
    <scope>NUCLEOTIDE SEQUENCE [LARGE SCALE GENOMIC DNA]</scope>
    <source>
        <strain evidence="8 9">JCM 31169</strain>
    </source>
</reference>
<gene>
    <name evidence="8" type="ORF">AB7A72_11025</name>
</gene>
<dbReference type="RefSeq" id="WP_369459975.1">
    <property type="nucleotide sequence ID" value="NZ_JBGBDC010000004.1"/>
</dbReference>
<accession>A0ABV4B3W2</accession>
<dbReference type="InterPro" id="IPR025166">
    <property type="entry name" value="Integrase_DNA_bind_dom"/>
</dbReference>
<sequence length="400" mass="44901">MPKVAKQLSDRAVAAIKTEGRHAVGGVAGLHLRISAGYRGWILRVTVGDQRKDMGLGAYPAVSLQQARDKARRIHDDLRNGQVPISPKVQQRTLIASKAATEKSFRWCTEEYLKTKSSEWKNAKHRQQWENTLDAYAMPHLGLVSVSAIDLPHILACLEPIWNTKNETASRLRGRIESVLDWATVRKYRSGENPARWKGHLDKVLAAPGKIQKVEHHRAIPVDNMPSFMQGLRTRAGIAARALEFLIHTAARSGEVRGALWSEIDFDKAIWTIPAARMKAGAEHRVPLTEAALKLLVEMPRIESSNLIFPGTKGQQLSDMTMTAVMRRMKATAVPHGFRSTFRDWAGEKTNFPRELAEHALAHTLESKVEAAYRRGDALEKRRQMMQEWSNFISAPSHTP</sequence>
<dbReference type="Pfam" id="PF00589">
    <property type="entry name" value="Phage_integrase"/>
    <property type="match status" value="1"/>
</dbReference>
<dbReference type="CDD" id="cd00801">
    <property type="entry name" value="INT_P4_C"/>
    <property type="match status" value="1"/>
</dbReference>
<feature type="domain" description="Core-binding (CB)" evidence="7">
    <location>
        <begin position="103"/>
        <end position="184"/>
    </location>
</feature>
<dbReference type="InterPro" id="IPR044068">
    <property type="entry name" value="CB"/>
</dbReference>
<evidence type="ECO:0000256" key="3">
    <source>
        <dbReference type="ARBA" id="ARBA00023125"/>
    </source>
</evidence>
<evidence type="ECO:0000256" key="4">
    <source>
        <dbReference type="ARBA" id="ARBA00023172"/>
    </source>
</evidence>
<dbReference type="InterPro" id="IPR038488">
    <property type="entry name" value="Integrase_DNA-bd_sf"/>
</dbReference>
<dbReference type="InterPro" id="IPR053876">
    <property type="entry name" value="Phage_int_M"/>
</dbReference>
<dbReference type="SUPFAM" id="SSF56349">
    <property type="entry name" value="DNA breaking-rejoining enzymes"/>
    <property type="match status" value="1"/>
</dbReference>
<dbReference type="InterPro" id="IPR010998">
    <property type="entry name" value="Integrase_recombinase_N"/>
</dbReference>
<dbReference type="EMBL" id="JBGBDC010000004">
    <property type="protein sequence ID" value="MEY2251535.1"/>
    <property type="molecule type" value="Genomic_DNA"/>
</dbReference>
<dbReference type="PANTHER" id="PTHR30629:SF2">
    <property type="entry name" value="PROPHAGE INTEGRASE INTS-RELATED"/>
    <property type="match status" value="1"/>
</dbReference>
<evidence type="ECO:0000259" key="6">
    <source>
        <dbReference type="PROSITE" id="PS51898"/>
    </source>
</evidence>
<evidence type="ECO:0000256" key="5">
    <source>
        <dbReference type="PROSITE-ProRule" id="PRU01248"/>
    </source>
</evidence>
<dbReference type="Gene3D" id="1.10.443.10">
    <property type="entry name" value="Intergrase catalytic core"/>
    <property type="match status" value="1"/>
</dbReference>
<dbReference type="Pfam" id="PF22022">
    <property type="entry name" value="Phage_int_M"/>
    <property type="match status" value="1"/>
</dbReference>
<keyword evidence="4" id="KW-0233">DNA recombination</keyword>
<proteinExistence type="inferred from homology"/>
<feature type="domain" description="Tyr recombinase" evidence="6">
    <location>
        <begin position="215"/>
        <end position="386"/>
    </location>
</feature>
<dbReference type="InterPro" id="IPR013762">
    <property type="entry name" value="Integrase-like_cat_sf"/>
</dbReference>
<dbReference type="Gene3D" id="1.10.150.130">
    <property type="match status" value="1"/>
</dbReference>
<keyword evidence="9" id="KW-1185">Reference proteome</keyword>
<dbReference type="InterPro" id="IPR050808">
    <property type="entry name" value="Phage_Integrase"/>
</dbReference>
<dbReference type="PROSITE" id="PS51900">
    <property type="entry name" value="CB"/>
    <property type="match status" value="1"/>
</dbReference>
<evidence type="ECO:0000313" key="9">
    <source>
        <dbReference type="Proteomes" id="UP001562178"/>
    </source>
</evidence>
<dbReference type="PROSITE" id="PS51898">
    <property type="entry name" value="TYR_RECOMBINASE"/>
    <property type="match status" value="1"/>
</dbReference>
<comment type="caution">
    <text evidence="8">The sequence shown here is derived from an EMBL/GenBank/DDBJ whole genome shotgun (WGS) entry which is preliminary data.</text>
</comment>
<evidence type="ECO:0000256" key="2">
    <source>
        <dbReference type="ARBA" id="ARBA00022908"/>
    </source>
</evidence>
<dbReference type="InterPro" id="IPR011010">
    <property type="entry name" value="DNA_brk_join_enz"/>
</dbReference>